<dbReference type="Pfam" id="PF09356">
    <property type="entry name" value="Phage_BR0599"/>
    <property type="match status" value="1"/>
</dbReference>
<feature type="non-terminal residue" evidence="3">
    <location>
        <position position="1"/>
    </location>
</feature>
<reference evidence="3" key="1">
    <citation type="journal article" date="2022" name="Arch. Microbiol.">
        <title>Microbulbifer okhotskensis sp. nov., isolated from a deep bottom sediment of the Okhotsk Sea.</title>
        <authorList>
            <person name="Romanenko L."/>
            <person name="Kurilenko V."/>
            <person name="Otstavnykh N."/>
            <person name="Velansky P."/>
            <person name="Isaeva M."/>
            <person name="Mikhailov V."/>
        </authorList>
    </citation>
    <scope>NUCLEOTIDE SEQUENCE</scope>
    <source>
        <strain evidence="3">OS29</strain>
    </source>
</reference>
<proteinExistence type="predicted"/>
<comment type="caution">
    <text evidence="3">The sequence shown here is derived from an EMBL/GenBank/DDBJ whole genome shotgun (WGS) entry which is preliminary data.</text>
</comment>
<sequence>ASGQITQIEPLPFAVEPGDQLEIRPDCDGVFAICRDEYGNQLNFKGENLIPIGQASDTPGAGVPGSAGGGSTYSTGNLQQQ</sequence>
<evidence type="ECO:0000313" key="3">
    <source>
        <dbReference type="EMBL" id="MCO1337106.1"/>
    </source>
</evidence>
<dbReference type="RefSeq" id="WP_252473348.1">
    <property type="nucleotide sequence ID" value="NZ_JALBWM010000369.1"/>
</dbReference>
<keyword evidence="4" id="KW-1185">Reference proteome</keyword>
<evidence type="ECO:0000256" key="1">
    <source>
        <dbReference type="SAM" id="MobiDB-lite"/>
    </source>
</evidence>
<feature type="domain" description="Bacteriophage phiJL001 Gp84 C-terminal" evidence="2">
    <location>
        <begin position="3"/>
        <end position="51"/>
    </location>
</feature>
<evidence type="ECO:0000259" key="2">
    <source>
        <dbReference type="Pfam" id="PF09356"/>
    </source>
</evidence>
<dbReference type="Proteomes" id="UP001139028">
    <property type="component" value="Unassembled WGS sequence"/>
</dbReference>
<name>A0A9X2ESP1_9GAMM</name>
<accession>A0A9X2ESP1</accession>
<gene>
    <name evidence="3" type="ORF">MO867_22540</name>
</gene>
<feature type="compositionally biased region" description="Gly residues" evidence="1">
    <location>
        <begin position="62"/>
        <end position="71"/>
    </location>
</feature>
<feature type="compositionally biased region" description="Low complexity" evidence="1">
    <location>
        <begin position="72"/>
        <end position="81"/>
    </location>
</feature>
<protein>
    <submittedName>
        <fullName evidence="3">Phage BR0599 family protein</fullName>
    </submittedName>
</protein>
<feature type="region of interest" description="Disordered" evidence="1">
    <location>
        <begin position="51"/>
        <end position="81"/>
    </location>
</feature>
<dbReference type="AlphaFoldDB" id="A0A9X2ESP1"/>
<dbReference type="EMBL" id="JALBWM010000369">
    <property type="protein sequence ID" value="MCO1337106.1"/>
    <property type="molecule type" value="Genomic_DNA"/>
</dbReference>
<evidence type="ECO:0000313" key="4">
    <source>
        <dbReference type="Proteomes" id="UP001139028"/>
    </source>
</evidence>
<dbReference type="InterPro" id="IPR018964">
    <property type="entry name" value="Phage_phiJL001_Gp84_C"/>
</dbReference>
<organism evidence="3 4">
    <name type="scientific">Microbulbifer okhotskensis</name>
    <dbReference type="NCBI Taxonomy" id="2926617"/>
    <lineage>
        <taxon>Bacteria</taxon>
        <taxon>Pseudomonadati</taxon>
        <taxon>Pseudomonadota</taxon>
        <taxon>Gammaproteobacteria</taxon>
        <taxon>Cellvibrionales</taxon>
        <taxon>Microbulbiferaceae</taxon>
        <taxon>Microbulbifer</taxon>
    </lineage>
</organism>